<accession>A0A1I7IJP2</accession>
<evidence type="ECO:0000313" key="4">
    <source>
        <dbReference type="EMBL" id="SFU73125.1"/>
    </source>
</evidence>
<evidence type="ECO:0000256" key="3">
    <source>
        <dbReference type="SAM" id="SignalP"/>
    </source>
</evidence>
<evidence type="ECO:0000313" key="5">
    <source>
        <dbReference type="Proteomes" id="UP000199138"/>
    </source>
</evidence>
<dbReference type="InterPro" id="IPR051201">
    <property type="entry name" value="Chloro_Bact_Ser_Proteases"/>
</dbReference>
<dbReference type="Proteomes" id="UP000199138">
    <property type="component" value="Unassembled WGS sequence"/>
</dbReference>
<dbReference type="PRINTS" id="PR00834">
    <property type="entry name" value="PROTEASES2C"/>
</dbReference>
<dbReference type="PANTHER" id="PTHR43343:SF3">
    <property type="entry name" value="PROTEASE DO-LIKE 8, CHLOROPLASTIC"/>
    <property type="match status" value="1"/>
</dbReference>
<keyword evidence="2" id="KW-0378">Hydrolase</keyword>
<feature type="signal peptide" evidence="3">
    <location>
        <begin position="1"/>
        <end position="21"/>
    </location>
</feature>
<dbReference type="Pfam" id="PF13365">
    <property type="entry name" value="Trypsin_2"/>
    <property type="match status" value="1"/>
</dbReference>
<keyword evidence="5" id="KW-1185">Reference proteome</keyword>
<keyword evidence="3" id="KW-0732">Signal</keyword>
<dbReference type="GO" id="GO:0004252">
    <property type="term" value="F:serine-type endopeptidase activity"/>
    <property type="evidence" value="ECO:0007669"/>
    <property type="project" value="InterPro"/>
</dbReference>
<evidence type="ECO:0000256" key="1">
    <source>
        <dbReference type="ARBA" id="ARBA00022670"/>
    </source>
</evidence>
<keyword evidence="1" id="KW-0645">Protease</keyword>
<organism evidence="4 5">
    <name type="scientific">Pustulibacterium marinum</name>
    <dbReference type="NCBI Taxonomy" id="1224947"/>
    <lineage>
        <taxon>Bacteria</taxon>
        <taxon>Pseudomonadati</taxon>
        <taxon>Bacteroidota</taxon>
        <taxon>Flavobacteriia</taxon>
        <taxon>Flavobacteriales</taxon>
        <taxon>Flavobacteriaceae</taxon>
        <taxon>Pustulibacterium</taxon>
    </lineage>
</organism>
<dbReference type="GO" id="GO:0006508">
    <property type="term" value="P:proteolysis"/>
    <property type="evidence" value="ECO:0007669"/>
    <property type="project" value="UniProtKB-KW"/>
</dbReference>
<dbReference type="Gene3D" id="2.40.10.120">
    <property type="match status" value="1"/>
</dbReference>
<dbReference type="EMBL" id="FPBK01000017">
    <property type="protein sequence ID" value="SFU73125.1"/>
    <property type="molecule type" value="Genomic_DNA"/>
</dbReference>
<name>A0A1I7IJP2_9FLAO</name>
<gene>
    <name evidence="4" type="ORF">SAMN05216480_1179</name>
</gene>
<dbReference type="PANTHER" id="PTHR43343">
    <property type="entry name" value="PEPTIDASE S12"/>
    <property type="match status" value="1"/>
</dbReference>
<sequence>MKTTIKLIAISCAAICITSCASVLNGKYQKVTVHTNNSNAKVYVNDELQGEGKNVVTKMKRDTWVKQIKIEQEGFKDTYLIHYQKPKSPLYIMSWVPFGLLFYPPLTDFGPKSWNYKKDVYNNKIPQKISKRNDEQKYVFIESTSFDIDEDDFKVKIIKNRQYTKGKDKFKDITGNNEKLEYDNTVFTSSLNEILYKYNYIDTTKTIIKDRTNTKYINATIKKIEFNNIYDKACRGTKRFLTSQVAIEWEITDFYGRPEYTESIEGASGDFKFSKDEEQIKKCLQDAISSSFLKFMGNEAVDKLIDKNNVGEEIELEQIVIKNSTTPTDIKTAMSSTVTIKSNLGHGSGLIIGDKGYIVTNLHVIATADSLQAITNNGKELSVSVLRTNPKYDLALLKVDDENHVFENSFTISSQKNYEIGDEIFAVGTPNSIELGQSISKGIISGIRVKEEEELSYIQTDASINSGNSGGPLISKSGELLGVVNAKLLGVGVEGIGFAIPVEIIKEALSIEQD</sequence>
<dbReference type="SUPFAM" id="SSF50494">
    <property type="entry name" value="Trypsin-like serine proteases"/>
    <property type="match status" value="1"/>
</dbReference>
<evidence type="ECO:0000256" key="2">
    <source>
        <dbReference type="ARBA" id="ARBA00022801"/>
    </source>
</evidence>
<feature type="chain" id="PRO_5011665516" evidence="3">
    <location>
        <begin position="22"/>
        <end position="514"/>
    </location>
</feature>
<proteinExistence type="predicted"/>
<reference evidence="4 5" key="1">
    <citation type="submission" date="2016-10" db="EMBL/GenBank/DDBJ databases">
        <authorList>
            <person name="de Groot N.N."/>
        </authorList>
    </citation>
    <scope>NUCLEOTIDE SEQUENCE [LARGE SCALE GENOMIC DNA]</scope>
    <source>
        <strain evidence="4 5">CGMCC 1.12333</strain>
    </source>
</reference>
<dbReference type="InterPro" id="IPR001940">
    <property type="entry name" value="Peptidase_S1C"/>
</dbReference>
<protein>
    <submittedName>
        <fullName evidence="4">Trypsin-like peptidase domain-containing protein</fullName>
    </submittedName>
</protein>
<dbReference type="STRING" id="1224947.SAMN05216480_1179"/>
<dbReference type="AlphaFoldDB" id="A0A1I7IJP2"/>
<dbReference type="InterPro" id="IPR009003">
    <property type="entry name" value="Peptidase_S1_PA"/>
</dbReference>